<dbReference type="InterPro" id="IPR036965">
    <property type="entry name" value="Terpene_synth_N_sf"/>
</dbReference>
<name>A0ABR2PY48_9ROSI</name>
<keyword evidence="2" id="KW-0479">Metal-binding</keyword>
<keyword evidence="7" id="KW-1185">Reference proteome</keyword>
<evidence type="ECO:0000256" key="1">
    <source>
        <dbReference type="ARBA" id="ARBA00001946"/>
    </source>
</evidence>
<dbReference type="SUPFAM" id="SSF48576">
    <property type="entry name" value="Terpenoid synthases"/>
    <property type="match status" value="1"/>
</dbReference>
<feature type="domain" description="Terpene synthase N-terminal" evidence="4">
    <location>
        <begin position="62"/>
        <end position="234"/>
    </location>
</feature>
<proteinExistence type="predicted"/>
<dbReference type="InterPro" id="IPR050148">
    <property type="entry name" value="Terpene_synthase-like"/>
</dbReference>
<evidence type="ECO:0000256" key="2">
    <source>
        <dbReference type="ARBA" id="ARBA00022723"/>
    </source>
</evidence>
<comment type="cofactor">
    <cofactor evidence="1">
        <name>Mg(2+)</name>
        <dbReference type="ChEBI" id="CHEBI:18420"/>
    </cofactor>
</comment>
<dbReference type="SUPFAM" id="SSF48239">
    <property type="entry name" value="Terpenoid cyclases/Protein prenyltransferases"/>
    <property type="match status" value="1"/>
</dbReference>
<evidence type="ECO:0000256" key="3">
    <source>
        <dbReference type="ARBA" id="ARBA00022842"/>
    </source>
</evidence>
<sequence length="583" mass="67645">MATELLHLAPSCFLNRKPPRYSTPRQLLGPSLKPNIQCSVNNGCSRLTAEQNRRSANYKPNMWNYDLLQSLSSEQQVEPVYEDRAKQLEERVRSTINDEKRSAEILQVIDDVQRLGLGYRYKGEIRGALERIAALKDESKKSLHATALSFRLLRQHGFQISQDAFSSFLDQNGSFKESLVEDVKGMLSLYEASYYGFEGENLMDQAMVFTRMHLNNVPRANMNKSLAEQVNHALELPLNRRMERLQARWTIESYSRRRDVNQMVLELAKLDFNRVQSQYQIELRDMLRWWSAMGLSKKLSFARDRLMESFFWTVGMVPEPQFSSCRMFLTKTVQMITIIDDVYDIYGTLDELQLFTDAVERWDVHMVNDLPDYMKLCFLALYNTVNEIAYDILKEQGKVVLPYLTKAWADLLKTFLQEAKWSYRKQTPKFEDYLENAWMSASGPLVLIHAYFLLGHGKAEEFECLAKYHNLLRWPSVIFRLCNDTASFKGEIERGDTSGVLCYMRETGMSEESARKQMSKLIDEAWKKMNKEGFQGYVFDDAFVATAFNIARQAHCHYQYGDSHGAPDARSMDCVKSLLIEPI</sequence>
<dbReference type="Proteomes" id="UP001396334">
    <property type="component" value="Unassembled WGS sequence"/>
</dbReference>
<dbReference type="PANTHER" id="PTHR31225">
    <property type="entry name" value="OS04G0344100 PROTEIN-RELATED"/>
    <property type="match status" value="1"/>
</dbReference>
<dbReference type="SFLD" id="SFLDG01019">
    <property type="entry name" value="Terpene_Cyclase_Like_1_C_Termi"/>
    <property type="match status" value="1"/>
</dbReference>
<dbReference type="InterPro" id="IPR008949">
    <property type="entry name" value="Isoprenoid_synthase_dom_sf"/>
</dbReference>
<dbReference type="EMBL" id="JBBPBN010000049">
    <property type="protein sequence ID" value="KAK8993341.1"/>
    <property type="molecule type" value="Genomic_DNA"/>
</dbReference>
<dbReference type="Gene3D" id="1.10.600.10">
    <property type="entry name" value="Farnesyl Diphosphate Synthase"/>
    <property type="match status" value="1"/>
</dbReference>
<organism evidence="6 7">
    <name type="scientific">Hibiscus sabdariffa</name>
    <name type="common">roselle</name>
    <dbReference type="NCBI Taxonomy" id="183260"/>
    <lineage>
        <taxon>Eukaryota</taxon>
        <taxon>Viridiplantae</taxon>
        <taxon>Streptophyta</taxon>
        <taxon>Embryophyta</taxon>
        <taxon>Tracheophyta</taxon>
        <taxon>Spermatophyta</taxon>
        <taxon>Magnoliopsida</taxon>
        <taxon>eudicotyledons</taxon>
        <taxon>Gunneridae</taxon>
        <taxon>Pentapetalae</taxon>
        <taxon>rosids</taxon>
        <taxon>malvids</taxon>
        <taxon>Malvales</taxon>
        <taxon>Malvaceae</taxon>
        <taxon>Malvoideae</taxon>
        <taxon>Hibiscus</taxon>
    </lineage>
</organism>
<reference evidence="6 7" key="1">
    <citation type="journal article" date="2024" name="G3 (Bethesda)">
        <title>Genome assembly of Hibiscus sabdariffa L. provides insights into metabolisms of medicinal natural products.</title>
        <authorList>
            <person name="Kim T."/>
        </authorList>
    </citation>
    <scope>NUCLEOTIDE SEQUENCE [LARGE SCALE GENOMIC DNA]</scope>
    <source>
        <strain evidence="6">TK-2024</strain>
        <tissue evidence="6">Old leaves</tissue>
    </source>
</reference>
<dbReference type="CDD" id="cd00684">
    <property type="entry name" value="Terpene_cyclase_plant_C1"/>
    <property type="match status" value="1"/>
</dbReference>
<evidence type="ECO:0000259" key="4">
    <source>
        <dbReference type="Pfam" id="PF01397"/>
    </source>
</evidence>
<dbReference type="SFLD" id="SFLDS00005">
    <property type="entry name" value="Isoprenoid_Synthase_Type_I"/>
    <property type="match status" value="1"/>
</dbReference>
<evidence type="ECO:0000313" key="6">
    <source>
        <dbReference type="EMBL" id="KAK8993341.1"/>
    </source>
</evidence>
<dbReference type="InterPro" id="IPR001906">
    <property type="entry name" value="Terpene_synth_N"/>
</dbReference>
<dbReference type="InterPro" id="IPR034741">
    <property type="entry name" value="Terpene_cyclase-like_1_C"/>
</dbReference>
<dbReference type="Gene3D" id="1.50.10.130">
    <property type="entry name" value="Terpene synthase, N-terminal domain"/>
    <property type="match status" value="1"/>
</dbReference>
<dbReference type="Pfam" id="PF01397">
    <property type="entry name" value="Terpene_synth"/>
    <property type="match status" value="1"/>
</dbReference>
<keyword evidence="3" id="KW-0460">Magnesium</keyword>
<evidence type="ECO:0000313" key="7">
    <source>
        <dbReference type="Proteomes" id="UP001396334"/>
    </source>
</evidence>
<dbReference type="Pfam" id="PF03936">
    <property type="entry name" value="Terpene_synth_C"/>
    <property type="match status" value="1"/>
</dbReference>
<protein>
    <submittedName>
        <fullName evidence="6">Uncharacterized protein</fullName>
    </submittedName>
</protein>
<comment type="caution">
    <text evidence="6">The sequence shown here is derived from an EMBL/GenBank/DDBJ whole genome shotgun (WGS) entry which is preliminary data.</text>
</comment>
<accession>A0ABR2PY48</accession>
<dbReference type="InterPro" id="IPR005630">
    <property type="entry name" value="Terpene_synthase_metal-bd"/>
</dbReference>
<dbReference type="PANTHER" id="PTHR31225:SF252">
    <property type="entry name" value="TERPENE SYNTHASE 12-RELATED"/>
    <property type="match status" value="1"/>
</dbReference>
<feature type="domain" description="Terpene synthase metal-binding" evidence="5">
    <location>
        <begin position="293"/>
        <end position="528"/>
    </location>
</feature>
<gene>
    <name evidence="6" type="ORF">V6N11_033442</name>
</gene>
<dbReference type="InterPro" id="IPR044814">
    <property type="entry name" value="Terpene_cyclase_plant_C1"/>
</dbReference>
<dbReference type="InterPro" id="IPR008930">
    <property type="entry name" value="Terpenoid_cyclase/PrenylTrfase"/>
</dbReference>
<evidence type="ECO:0000259" key="5">
    <source>
        <dbReference type="Pfam" id="PF03936"/>
    </source>
</evidence>